<name>M3HYX2_9BACT</name>
<dbReference type="EMBL" id="AOTD01000267">
    <property type="protein sequence ID" value="EMG29514.1"/>
    <property type="molecule type" value="Genomic_DNA"/>
</dbReference>
<dbReference type="Gene3D" id="2.30.30.760">
    <property type="match status" value="1"/>
</dbReference>
<dbReference type="GO" id="GO:0044780">
    <property type="term" value="P:bacterial-type flagellum assembly"/>
    <property type="evidence" value="ECO:0007669"/>
    <property type="project" value="InterPro"/>
</dbReference>
<dbReference type="InterPro" id="IPR039246">
    <property type="entry name" value="Flagellar_FlgA"/>
</dbReference>
<evidence type="ECO:0000313" key="3">
    <source>
        <dbReference type="Proteomes" id="UP000011782"/>
    </source>
</evidence>
<dbReference type="STRING" id="1073353.H740_11417"/>
<keyword evidence="2" id="KW-0282">Flagellum</keyword>
<evidence type="ECO:0000313" key="2">
    <source>
        <dbReference type="EMBL" id="EMG29514.1"/>
    </source>
</evidence>
<dbReference type="PANTHER" id="PTHR36307">
    <property type="entry name" value="FLAGELLA BASAL BODY P-RING FORMATION PROTEIN FLGA"/>
    <property type="match status" value="1"/>
</dbReference>
<organism evidence="2 3">
    <name type="scientific">Campylobacter showae CC57C</name>
    <dbReference type="NCBI Taxonomy" id="1073353"/>
    <lineage>
        <taxon>Bacteria</taxon>
        <taxon>Pseudomonadati</taxon>
        <taxon>Campylobacterota</taxon>
        <taxon>Epsilonproteobacteria</taxon>
        <taxon>Campylobacterales</taxon>
        <taxon>Campylobacteraceae</taxon>
        <taxon>Campylobacter</taxon>
    </lineage>
</organism>
<gene>
    <name evidence="2" type="primary">flgA</name>
    <name evidence="2" type="ORF">H740_11417</name>
</gene>
<dbReference type="PANTHER" id="PTHR36307:SF1">
    <property type="entry name" value="FLAGELLA BASAL BODY P-RING FORMATION PROTEIN FLGA"/>
    <property type="match status" value="1"/>
</dbReference>
<dbReference type="Pfam" id="PF13144">
    <property type="entry name" value="ChapFlgA"/>
    <property type="match status" value="1"/>
</dbReference>
<dbReference type="PATRIC" id="fig|1073353.3.peg.2437"/>
<sequence length="297" mass="33297">ASSNLVSRSIFFLLFFPIFLFSSDLALWPMYCVSNGKITLADLGFTDKSDEILNLGENKAAKINSRDLAEILKKYGLELEDKSGGETIFVKNCDALALVQRAFLQEVSGEFKGLQFVKFPLIEPQNELPKNFHEYKFDKIYVNKINPKGSFRASFITPNGSQPSVFFRYEVSARMPVLRATKPLGTRQMLGIDDFAKDWVELGEFSPDMMSEAPNARLATKQNIKSGDVLRLRQFTPLPLIKKGERVNAVLNDGALSIIVEVTALENGNLGETIKVKNNDKKVFSAQIVSKKQVMIR</sequence>
<dbReference type="AlphaFoldDB" id="M3HYX2"/>
<accession>M3HYX2</accession>
<dbReference type="NCBIfam" id="TIGR03170">
    <property type="entry name" value="flgA_cterm"/>
    <property type="match status" value="1"/>
</dbReference>
<evidence type="ECO:0000259" key="1">
    <source>
        <dbReference type="Pfam" id="PF13144"/>
    </source>
</evidence>
<dbReference type="Proteomes" id="UP000011782">
    <property type="component" value="Unassembled WGS sequence"/>
</dbReference>
<keyword evidence="2" id="KW-0969">Cilium</keyword>
<feature type="non-terminal residue" evidence="2">
    <location>
        <position position="1"/>
    </location>
</feature>
<comment type="caution">
    <text evidence="2">The sequence shown here is derived from an EMBL/GenBank/DDBJ whole genome shotgun (WGS) entry which is preliminary data.</text>
</comment>
<dbReference type="InterPro" id="IPR017585">
    <property type="entry name" value="SAF_FlgA"/>
</dbReference>
<reference evidence="2 3" key="1">
    <citation type="submission" date="2013-02" db="EMBL/GenBank/DDBJ databases">
        <title>Co-occurrence of anaerobic bacteria in colorectal carcinomas.</title>
        <authorList>
            <person name="Holt R.A."/>
            <person name="Warren R.L."/>
            <person name="Allen-Vercoe E."/>
            <person name="Pleasance S."/>
            <person name="Freeman D.J."/>
            <person name="Watson P."/>
            <person name="Moore R."/>
            <person name="Cochrane K."/>
        </authorList>
    </citation>
    <scope>NUCLEOTIDE SEQUENCE [LARGE SCALE GENOMIC DNA]</scope>
    <source>
        <strain evidence="2 3">CC57C</strain>
    </source>
</reference>
<keyword evidence="2" id="KW-0966">Cell projection</keyword>
<protein>
    <submittedName>
        <fullName evidence="2">Flagellar basal body P-ring biosynthesis protein FlgA</fullName>
    </submittedName>
</protein>
<proteinExistence type="predicted"/>
<feature type="domain" description="Flagella basal body P-ring formation protein FlgA SAF" evidence="1">
    <location>
        <begin position="175"/>
        <end position="296"/>
    </location>
</feature>